<sequence length="59" mass="6774">MAAHSGWPEKRIRQLLKDGKLRHLRIGSNFYLPRNAIEEFVSDNMVAPSVRPCHSTGRE</sequence>
<evidence type="ECO:0000313" key="2">
    <source>
        <dbReference type="Proteomes" id="UP000030004"/>
    </source>
</evidence>
<dbReference type="Proteomes" id="UP000030004">
    <property type="component" value="Unassembled WGS sequence"/>
</dbReference>
<gene>
    <name evidence="1" type="ORF">ATO9_16345</name>
</gene>
<protein>
    <recommendedName>
        <fullName evidence="3">Helix-turn-helix domain-containing protein</fullName>
    </recommendedName>
</protein>
<keyword evidence="2" id="KW-1185">Reference proteome</keyword>
<reference evidence="1 2" key="1">
    <citation type="journal article" date="2015" name="Antonie Van Leeuwenhoek">
        <title>Pseudooceanicola atlanticus gen. nov. sp. nov., isolated from surface seawater of the Atlantic Ocean and reclassification of Oceanicola batsensis, Oceanicola marinus, Oceanicola nitratireducens, Oceanicola nanhaiensis, Oceanicola antarcticus and Oceanicola flagellatus, as Pseudooceanicola batsensis comb. nov., Pseudooceanicola marinus comb. nov., Pseudooceanicola nitratireducens comb. nov., Pseudooceanicola nanhaiensis comb. nov., Pseudooceanicola antarcticus comb. nov., and Pseudooceanicola flagellatus comb. nov.</title>
        <authorList>
            <person name="Lai Q."/>
            <person name="Li G."/>
            <person name="Liu X."/>
            <person name="Du Y."/>
            <person name="Sun F."/>
            <person name="Shao Z."/>
        </authorList>
    </citation>
    <scope>NUCLEOTIDE SEQUENCE [LARGE SCALE GENOMIC DNA]</scope>
    <source>
        <strain evidence="1 2">22II-s11g</strain>
    </source>
</reference>
<proteinExistence type="predicted"/>
<name>A0A0A0EEJ1_9RHOB</name>
<evidence type="ECO:0008006" key="3">
    <source>
        <dbReference type="Google" id="ProtNLM"/>
    </source>
</evidence>
<evidence type="ECO:0000313" key="1">
    <source>
        <dbReference type="EMBL" id="KGM47647.1"/>
    </source>
</evidence>
<comment type="caution">
    <text evidence="1">The sequence shown here is derived from an EMBL/GenBank/DDBJ whole genome shotgun (WGS) entry which is preliminary data.</text>
</comment>
<accession>A0A0A0EEJ1</accession>
<organism evidence="1 2">
    <name type="scientific">Pseudooceanicola atlanticus</name>
    <dbReference type="NCBI Taxonomy" id="1461694"/>
    <lineage>
        <taxon>Bacteria</taxon>
        <taxon>Pseudomonadati</taxon>
        <taxon>Pseudomonadota</taxon>
        <taxon>Alphaproteobacteria</taxon>
        <taxon>Rhodobacterales</taxon>
        <taxon>Paracoccaceae</taxon>
        <taxon>Pseudooceanicola</taxon>
    </lineage>
</organism>
<dbReference type="AlphaFoldDB" id="A0A0A0EEJ1"/>
<dbReference type="OrthoDB" id="7863944at2"/>
<dbReference type="eggNOG" id="ENOG5033GMZ">
    <property type="taxonomic scope" value="Bacteria"/>
</dbReference>
<dbReference type="EMBL" id="AQQX01000008">
    <property type="protein sequence ID" value="KGM47647.1"/>
    <property type="molecule type" value="Genomic_DNA"/>
</dbReference>